<evidence type="ECO:0000313" key="3">
    <source>
        <dbReference type="Proteomes" id="UP000274483"/>
    </source>
</evidence>
<sequence length="138" mass="15790">MILQLIRTYHQHGVNGVLWINGNPMFKTIELPWRQNAPRVSCIPEGVYGLRKRFSRRFDWHFEITGVPGRSAILIHPANNAEIELKGCIAPVLRHTGEGKGASSRTALQRLKDLLYPVLEKETVLILTIKKMKNEEDH</sequence>
<gene>
    <name evidence="2" type="ORF">EIB71_02490</name>
</gene>
<protein>
    <recommendedName>
        <fullName evidence="1">DUF5675 domain-containing protein</fullName>
    </recommendedName>
</protein>
<feature type="domain" description="DUF5675" evidence="1">
    <location>
        <begin position="5"/>
        <end position="115"/>
    </location>
</feature>
<evidence type="ECO:0000259" key="1">
    <source>
        <dbReference type="Pfam" id="PF18925"/>
    </source>
</evidence>
<organism evidence="2 3">
    <name type="scientific">Kaistella daneshvariae</name>
    <dbReference type="NCBI Taxonomy" id="2487074"/>
    <lineage>
        <taxon>Bacteria</taxon>
        <taxon>Pseudomonadati</taxon>
        <taxon>Bacteroidota</taxon>
        <taxon>Flavobacteriia</taxon>
        <taxon>Flavobacteriales</taxon>
        <taxon>Weeksellaceae</taxon>
        <taxon>Chryseobacterium group</taxon>
        <taxon>Kaistella</taxon>
    </lineage>
</organism>
<name>A0ABM7C6K8_9FLAO</name>
<reference evidence="2 3" key="1">
    <citation type="submission" date="2018-11" db="EMBL/GenBank/DDBJ databases">
        <title>Proposal to divide the Flavobacteriaceae and reorganize its genera based on Amino Acid Identity values calculated from whole genome sequences.</title>
        <authorList>
            <person name="Nicholson A.C."/>
            <person name="Gulvik C.A."/>
            <person name="Whitney A.M."/>
            <person name="Humrighouse B.W."/>
            <person name="Bell M."/>
            <person name="Holmes B."/>
            <person name="Steigerwalt A.G."/>
            <person name="Villarma A."/>
            <person name="Sheth M."/>
            <person name="Batra D."/>
            <person name="Pryor J."/>
            <person name="Bernardet J.-F."/>
            <person name="Hugo C."/>
            <person name="Kampfer P."/>
            <person name="Newman J.D."/>
            <person name="McQuiston J.R."/>
        </authorList>
    </citation>
    <scope>NUCLEOTIDE SEQUENCE [LARGE SCALE GENOMIC DNA]</scope>
    <source>
        <strain evidence="2 3">H3001</strain>
    </source>
</reference>
<dbReference type="Proteomes" id="UP000274483">
    <property type="component" value="Chromosome"/>
</dbReference>
<dbReference type="InterPro" id="IPR043732">
    <property type="entry name" value="DUF5675"/>
</dbReference>
<proteinExistence type="predicted"/>
<accession>A0ABM7C6K8</accession>
<keyword evidence="3" id="KW-1185">Reference proteome</keyword>
<dbReference type="Pfam" id="PF18925">
    <property type="entry name" value="DUF5675"/>
    <property type="match status" value="1"/>
</dbReference>
<dbReference type="EMBL" id="CP034158">
    <property type="protein sequence ID" value="AZI66616.1"/>
    <property type="molecule type" value="Genomic_DNA"/>
</dbReference>
<dbReference type="RefSeq" id="WP_124757211.1">
    <property type="nucleotide sequence ID" value="NZ_CBCRWA010000003.1"/>
</dbReference>
<evidence type="ECO:0000313" key="2">
    <source>
        <dbReference type="EMBL" id="AZI66616.1"/>
    </source>
</evidence>